<dbReference type="InterPro" id="IPR051474">
    <property type="entry name" value="Anti-sigma-K/W_factor"/>
</dbReference>
<keyword evidence="1" id="KW-0812">Transmembrane</keyword>
<evidence type="ECO:0000256" key="1">
    <source>
        <dbReference type="SAM" id="Phobius"/>
    </source>
</evidence>
<evidence type="ECO:0000259" key="2">
    <source>
        <dbReference type="Pfam" id="PF10099"/>
    </source>
</evidence>
<gene>
    <name evidence="3" type="ORF">CBE89_11055</name>
</gene>
<feature type="domain" description="Anti-sigma K factor RskA C-terminal" evidence="2">
    <location>
        <begin position="65"/>
        <end position="198"/>
    </location>
</feature>
<reference evidence="3 4" key="1">
    <citation type="submission" date="2017-05" db="EMBL/GenBank/DDBJ databases">
        <title>Complete genome sequence of Corynebacterium striatum KC-Na-1 isolated from Neophocaena asiaeorientalis in Korea.</title>
        <authorList>
            <person name="Kim J.H."/>
            <person name="Lee K."/>
        </authorList>
    </citation>
    <scope>NUCLEOTIDE SEQUENCE [LARGE SCALE GENOMIC DNA]</scope>
    <source>
        <strain evidence="3 4">KC-Na-01</strain>
    </source>
</reference>
<dbReference type="GO" id="GO:0016989">
    <property type="term" value="F:sigma factor antagonist activity"/>
    <property type="evidence" value="ECO:0007669"/>
    <property type="project" value="TreeGrafter"/>
</dbReference>
<name>A0A2Z2IZF8_CORST</name>
<dbReference type="GO" id="GO:0006417">
    <property type="term" value="P:regulation of translation"/>
    <property type="evidence" value="ECO:0007669"/>
    <property type="project" value="TreeGrafter"/>
</dbReference>
<accession>A0A2Z2IZF8</accession>
<dbReference type="InterPro" id="IPR018764">
    <property type="entry name" value="RskA_C"/>
</dbReference>
<evidence type="ECO:0000313" key="4">
    <source>
        <dbReference type="Proteomes" id="UP000250197"/>
    </source>
</evidence>
<dbReference type="KEGG" id="cstr:CBE89_11055"/>
<dbReference type="PANTHER" id="PTHR37461:SF1">
    <property type="entry name" value="ANTI-SIGMA-K FACTOR RSKA"/>
    <property type="match status" value="1"/>
</dbReference>
<sequence>MSNTREFDDESFEAFLDALPDVDPPEDLKHSVFAAIDAGEHTSPIAQPIAEVVELPRRRTRGFFAAAAAAVLLMVGGIGVVQLRPQEDARIQAAGVEQMNAIMAADDLLTGNADASGATLDIVSSKEMGKSGAMVDGQPALADGMGAQVWAVASNGEVTSAGVIGQDPHDDVWMPFDGDATKVMITEEPMGGSAKPTGRMLAEVRLS</sequence>
<proteinExistence type="predicted"/>
<feature type="transmembrane region" description="Helical" evidence="1">
    <location>
        <begin position="63"/>
        <end position="83"/>
    </location>
</feature>
<keyword evidence="1" id="KW-0472">Membrane</keyword>
<evidence type="ECO:0000313" key="3">
    <source>
        <dbReference type="EMBL" id="ART21969.1"/>
    </source>
</evidence>
<dbReference type="Pfam" id="PF10099">
    <property type="entry name" value="RskA_C"/>
    <property type="match status" value="1"/>
</dbReference>
<organism evidence="3 4">
    <name type="scientific">Corynebacterium striatum</name>
    <dbReference type="NCBI Taxonomy" id="43770"/>
    <lineage>
        <taxon>Bacteria</taxon>
        <taxon>Bacillati</taxon>
        <taxon>Actinomycetota</taxon>
        <taxon>Actinomycetes</taxon>
        <taxon>Mycobacteriales</taxon>
        <taxon>Corynebacteriaceae</taxon>
        <taxon>Corynebacterium</taxon>
    </lineage>
</organism>
<dbReference type="GO" id="GO:0005886">
    <property type="term" value="C:plasma membrane"/>
    <property type="evidence" value="ECO:0007669"/>
    <property type="project" value="InterPro"/>
</dbReference>
<keyword evidence="1" id="KW-1133">Transmembrane helix</keyword>
<dbReference type="Proteomes" id="UP000250197">
    <property type="component" value="Chromosome"/>
</dbReference>
<dbReference type="PANTHER" id="PTHR37461">
    <property type="entry name" value="ANTI-SIGMA-K FACTOR RSKA"/>
    <property type="match status" value="1"/>
</dbReference>
<dbReference type="AlphaFoldDB" id="A0A2Z2IZF8"/>
<dbReference type="EMBL" id="CP021252">
    <property type="protein sequence ID" value="ART21969.1"/>
    <property type="molecule type" value="Genomic_DNA"/>
</dbReference>
<dbReference type="RefSeq" id="WP_086891995.1">
    <property type="nucleotide sequence ID" value="NZ_CP021252.1"/>
</dbReference>
<protein>
    <submittedName>
        <fullName evidence="3">Anti-sigma factor</fullName>
    </submittedName>
</protein>